<dbReference type="AlphaFoldDB" id="A0A2K9NNL1"/>
<dbReference type="KEGG" id="bsto:C0V70_00735"/>
<accession>A0A2K9NNL1</accession>
<dbReference type="CDD" id="cd00392">
    <property type="entry name" value="Ribosomal_L13"/>
    <property type="match status" value="1"/>
</dbReference>
<name>A0A2K9NNL1_BACTC</name>
<proteinExistence type="inferred from homology"/>
<dbReference type="GO" id="GO:1990904">
    <property type="term" value="C:ribonucleoprotein complex"/>
    <property type="evidence" value="ECO:0007669"/>
    <property type="project" value="UniProtKB-KW"/>
</dbReference>
<dbReference type="GO" id="GO:0003729">
    <property type="term" value="F:mRNA binding"/>
    <property type="evidence" value="ECO:0007669"/>
    <property type="project" value="TreeGrafter"/>
</dbReference>
<keyword evidence="8" id="KW-1185">Reference proteome</keyword>
<dbReference type="InterPro" id="IPR036899">
    <property type="entry name" value="Ribosomal_uL13_sf"/>
</dbReference>
<keyword evidence="3 4" id="KW-0687">Ribonucleoprotein</keyword>
<keyword evidence="2 4" id="KW-0689">Ribosomal protein</keyword>
<dbReference type="InterPro" id="IPR005823">
    <property type="entry name" value="Ribosomal_uL13_bac-type"/>
</dbReference>
<organism evidence="7 8">
    <name type="scientific">Bacteriovorax stolpii</name>
    <name type="common">Bdellovibrio stolpii</name>
    <dbReference type="NCBI Taxonomy" id="960"/>
    <lineage>
        <taxon>Bacteria</taxon>
        <taxon>Pseudomonadati</taxon>
        <taxon>Bdellovibrionota</taxon>
        <taxon>Bacteriovoracia</taxon>
        <taxon>Bacteriovoracales</taxon>
        <taxon>Bacteriovoracaceae</taxon>
        <taxon>Bacteriovorax</taxon>
    </lineage>
</organism>
<evidence type="ECO:0000256" key="1">
    <source>
        <dbReference type="ARBA" id="ARBA00006227"/>
    </source>
</evidence>
<dbReference type="PANTHER" id="PTHR11545:SF2">
    <property type="entry name" value="LARGE RIBOSOMAL SUBUNIT PROTEIN UL13M"/>
    <property type="match status" value="1"/>
</dbReference>
<comment type="function">
    <text evidence="4 6">This protein is one of the early assembly proteins of the 50S ribosomal subunit, although it is not seen to bind rRNA by itself. It is important during the early stages of 50S assembly.</text>
</comment>
<evidence type="ECO:0000256" key="6">
    <source>
        <dbReference type="RuleBase" id="RU003878"/>
    </source>
</evidence>
<dbReference type="InterPro" id="IPR023563">
    <property type="entry name" value="Ribosomal_uL13_CS"/>
</dbReference>
<dbReference type="Pfam" id="PF00572">
    <property type="entry name" value="Ribosomal_L13"/>
    <property type="match status" value="1"/>
</dbReference>
<dbReference type="InterPro" id="IPR005822">
    <property type="entry name" value="Ribosomal_uL13"/>
</dbReference>
<evidence type="ECO:0000256" key="2">
    <source>
        <dbReference type="ARBA" id="ARBA00022980"/>
    </source>
</evidence>
<dbReference type="OrthoDB" id="5293206at2"/>
<evidence type="ECO:0000313" key="7">
    <source>
        <dbReference type="EMBL" id="AUN96655.1"/>
    </source>
</evidence>
<dbReference type="GO" id="GO:0017148">
    <property type="term" value="P:negative regulation of translation"/>
    <property type="evidence" value="ECO:0007669"/>
    <property type="project" value="TreeGrafter"/>
</dbReference>
<dbReference type="PROSITE" id="PS00783">
    <property type="entry name" value="RIBOSOMAL_L13"/>
    <property type="match status" value="1"/>
</dbReference>
<dbReference type="PIRSF" id="PIRSF002181">
    <property type="entry name" value="Ribosomal_L13"/>
    <property type="match status" value="1"/>
</dbReference>
<evidence type="ECO:0000256" key="5">
    <source>
        <dbReference type="RuleBase" id="RU003877"/>
    </source>
</evidence>
<comment type="similarity">
    <text evidence="1 4 5">Belongs to the universal ribosomal protein uL13 family.</text>
</comment>
<dbReference type="NCBIfam" id="TIGR01066">
    <property type="entry name" value="rplM_bact"/>
    <property type="match status" value="1"/>
</dbReference>
<evidence type="ECO:0000313" key="8">
    <source>
        <dbReference type="Proteomes" id="UP000235584"/>
    </source>
</evidence>
<dbReference type="SUPFAM" id="SSF52161">
    <property type="entry name" value="Ribosomal protein L13"/>
    <property type="match status" value="1"/>
</dbReference>
<dbReference type="GO" id="GO:0006412">
    <property type="term" value="P:translation"/>
    <property type="evidence" value="ECO:0007669"/>
    <property type="project" value="UniProtKB-UniRule"/>
</dbReference>
<reference evidence="7 8" key="1">
    <citation type="submission" date="2018-01" db="EMBL/GenBank/DDBJ databases">
        <title>Complete genome sequence of Bacteriovorax stolpii DSM12778.</title>
        <authorList>
            <person name="Tang B."/>
            <person name="Chang J."/>
        </authorList>
    </citation>
    <scope>NUCLEOTIDE SEQUENCE [LARGE SCALE GENOMIC DNA]</scope>
    <source>
        <strain evidence="7 8">DSM 12778</strain>
    </source>
</reference>
<evidence type="ECO:0000256" key="4">
    <source>
        <dbReference type="HAMAP-Rule" id="MF_01366"/>
    </source>
</evidence>
<sequence length="146" mass="16565">MYTQKSFVLKPAEADKKWFVVDAQDQIVGRLATQIADILRGKLNPKFTYNTDSGDYVVVINADKVKFTGDKWNAKEYNWHTNFTGGIKTRSAKEQLEKHPELIVMEAVKGMLPKNTLGRKQLTKLKVFAGATHDHAAQNPVEYKLK</sequence>
<dbReference type="GO" id="GO:0005840">
    <property type="term" value="C:ribosome"/>
    <property type="evidence" value="ECO:0007669"/>
    <property type="project" value="UniProtKB-KW"/>
</dbReference>
<dbReference type="PANTHER" id="PTHR11545">
    <property type="entry name" value="RIBOSOMAL PROTEIN L13"/>
    <property type="match status" value="1"/>
</dbReference>
<protein>
    <recommendedName>
        <fullName evidence="4">Large ribosomal subunit protein uL13</fullName>
    </recommendedName>
</protein>
<comment type="subunit">
    <text evidence="4">Part of the 50S ribosomal subunit.</text>
</comment>
<dbReference type="RefSeq" id="WP_102241950.1">
    <property type="nucleotide sequence ID" value="NZ_CP025704.1"/>
</dbReference>
<dbReference type="Gene3D" id="3.90.1180.10">
    <property type="entry name" value="Ribosomal protein L13"/>
    <property type="match status" value="1"/>
</dbReference>
<gene>
    <name evidence="4 6" type="primary">rplM</name>
    <name evidence="7" type="ORF">C0V70_00735</name>
</gene>
<evidence type="ECO:0000256" key="3">
    <source>
        <dbReference type="ARBA" id="ARBA00023274"/>
    </source>
</evidence>
<dbReference type="GO" id="GO:0003735">
    <property type="term" value="F:structural constituent of ribosome"/>
    <property type="evidence" value="ECO:0007669"/>
    <property type="project" value="InterPro"/>
</dbReference>
<dbReference type="HAMAP" id="MF_01366">
    <property type="entry name" value="Ribosomal_uL13"/>
    <property type="match status" value="1"/>
</dbReference>
<dbReference type="Proteomes" id="UP000235584">
    <property type="component" value="Chromosome"/>
</dbReference>
<dbReference type="EMBL" id="CP025704">
    <property type="protein sequence ID" value="AUN96655.1"/>
    <property type="molecule type" value="Genomic_DNA"/>
</dbReference>